<proteinExistence type="predicted"/>
<name>A0A8E6EX29_9BACT</name>
<dbReference type="EMBL" id="CP074694">
    <property type="protein sequence ID" value="QVL31193.1"/>
    <property type="molecule type" value="Genomic_DNA"/>
</dbReference>
<dbReference type="Proteomes" id="UP000676194">
    <property type="component" value="Chromosome"/>
</dbReference>
<organism evidence="1 2">
    <name type="scientific">Telmatocola sphagniphila</name>
    <dbReference type="NCBI Taxonomy" id="1123043"/>
    <lineage>
        <taxon>Bacteria</taxon>
        <taxon>Pseudomonadati</taxon>
        <taxon>Planctomycetota</taxon>
        <taxon>Planctomycetia</taxon>
        <taxon>Gemmatales</taxon>
        <taxon>Gemmataceae</taxon>
    </lineage>
</organism>
<protein>
    <submittedName>
        <fullName evidence="1">Uncharacterized protein</fullName>
    </submittedName>
</protein>
<accession>A0A8E6EX29</accession>
<gene>
    <name evidence="1" type="ORF">KIH39_20435</name>
</gene>
<dbReference type="KEGG" id="tsph:KIH39_20435"/>
<sequence length="81" mass="9357">MNSETQKVYNQAVSLIEPDQLELIDSLLQHLEQIKPDCLDYSWGRVIHFRSAHWKAGNPATIPYSDIKKLRDSQKSDETKS</sequence>
<reference evidence="1" key="1">
    <citation type="submission" date="2021-05" db="EMBL/GenBank/DDBJ databases">
        <title>Complete genome sequence of the cellulolytic planctomycete Telmatocola sphagniphila SP2T and characterization of the first cellulase from planctomycetes.</title>
        <authorList>
            <person name="Rakitin A.L."/>
            <person name="Beletsky A.V."/>
            <person name="Naumoff D.G."/>
            <person name="Kulichevskaya I.S."/>
            <person name="Mardanov A.V."/>
            <person name="Ravin N.V."/>
            <person name="Dedysh S.N."/>
        </authorList>
    </citation>
    <scope>NUCLEOTIDE SEQUENCE</scope>
    <source>
        <strain evidence="1">SP2T</strain>
    </source>
</reference>
<evidence type="ECO:0000313" key="1">
    <source>
        <dbReference type="EMBL" id="QVL31193.1"/>
    </source>
</evidence>
<dbReference type="RefSeq" id="WP_213495074.1">
    <property type="nucleotide sequence ID" value="NZ_CP074694.1"/>
</dbReference>
<keyword evidence="2" id="KW-1185">Reference proteome</keyword>
<dbReference type="AlphaFoldDB" id="A0A8E6EX29"/>
<evidence type="ECO:0000313" key="2">
    <source>
        <dbReference type="Proteomes" id="UP000676194"/>
    </source>
</evidence>